<organism evidence="2 3">
    <name type="scientific">Canariomyces notabilis</name>
    <dbReference type="NCBI Taxonomy" id="2074819"/>
    <lineage>
        <taxon>Eukaryota</taxon>
        <taxon>Fungi</taxon>
        <taxon>Dikarya</taxon>
        <taxon>Ascomycota</taxon>
        <taxon>Pezizomycotina</taxon>
        <taxon>Sordariomycetes</taxon>
        <taxon>Sordariomycetidae</taxon>
        <taxon>Sordariales</taxon>
        <taxon>Chaetomiaceae</taxon>
        <taxon>Canariomyces</taxon>
    </lineage>
</organism>
<evidence type="ECO:0000313" key="2">
    <source>
        <dbReference type="EMBL" id="KAK4115872.1"/>
    </source>
</evidence>
<evidence type="ECO:0000313" key="3">
    <source>
        <dbReference type="Proteomes" id="UP001302812"/>
    </source>
</evidence>
<keyword evidence="1" id="KW-0812">Transmembrane</keyword>
<protein>
    <submittedName>
        <fullName evidence="2">Uncharacterized protein</fullName>
    </submittedName>
</protein>
<dbReference type="RefSeq" id="XP_064673442.1">
    <property type="nucleotide sequence ID" value="XM_064809545.1"/>
</dbReference>
<feature type="transmembrane region" description="Helical" evidence="1">
    <location>
        <begin position="45"/>
        <end position="63"/>
    </location>
</feature>
<dbReference type="Proteomes" id="UP001302812">
    <property type="component" value="Unassembled WGS sequence"/>
</dbReference>
<reference evidence="2" key="2">
    <citation type="submission" date="2023-05" db="EMBL/GenBank/DDBJ databases">
        <authorList>
            <consortium name="Lawrence Berkeley National Laboratory"/>
            <person name="Steindorff A."/>
            <person name="Hensen N."/>
            <person name="Bonometti L."/>
            <person name="Westerberg I."/>
            <person name="Brannstrom I.O."/>
            <person name="Guillou S."/>
            <person name="Cros-Aarteil S."/>
            <person name="Calhoun S."/>
            <person name="Haridas S."/>
            <person name="Kuo A."/>
            <person name="Mondo S."/>
            <person name="Pangilinan J."/>
            <person name="Riley R."/>
            <person name="Labutti K."/>
            <person name="Andreopoulos B."/>
            <person name="Lipzen A."/>
            <person name="Chen C."/>
            <person name="Yanf M."/>
            <person name="Daum C."/>
            <person name="Ng V."/>
            <person name="Clum A."/>
            <person name="Ohm R."/>
            <person name="Martin F."/>
            <person name="Silar P."/>
            <person name="Natvig D."/>
            <person name="Lalanne C."/>
            <person name="Gautier V."/>
            <person name="Ament-Velasquez S.L."/>
            <person name="Kruys A."/>
            <person name="Hutchinson M.I."/>
            <person name="Powell A.J."/>
            <person name="Barry K."/>
            <person name="Miller A.N."/>
            <person name="Grigoriev I.V."/>
            <person name="Debuchy R."/>
            <person name="Gladieux P."/>
            <person name="Thoren M.H."/>
            <person name="Johannesson H."/>
        </authorList>
    </citation>
    <scope>NUCLEOTIDE SEQUENCE</scope>
    <source>
        <strain evidence="2">CBS 508.74</strain>
    </source>
</reference>
<proteinExistence type="predicted"/>
<gene>
    <name evidence="2" type="ORF">N656DRAFT_404353</name>
</gene>
<keyword evidence="1" id="KW-0472">Membrane</keyword>
<evidence type="ECO:0000256" key="1">
    <source>
        <dbReference type="SAM" id="Phobius"/>
    </source>
</evidence>
<keyword evidence="3" id="KW-1185">Reference proteome</keyword>
<comment type="caution">
    <text evidence="2">The sequence shown here is derived from an EMBL/GenBank/DDBJ whole genome shotgun (WGS) entry which is preliminary data.</text>
</comment>
<name>A0AAN6TJX9_9PEZI</name>
<accession>A0AAN6TJX9</accession>
<dbReference type="GeneID" id="89933669"/>
<dbReference type="AlphaFoldDB" id="A0AAN6TJX9"/>
<sequence length="76" mass="8164">MHSEAYSSLCGDWVFVRCWIIDLIKGKVGSKLSAGHTPVGQGAGALYSQIAVAIATAIATLLLRHLRVERKVRTNG</sequence>
<dbReference type="EMBL" id="MU853334">
    <property type="protein sequence ID" value="KAK4115872.1"/>
    <property type="molecule type" value="Genomic_DNA"/>
</dbReference>
<reference evidence="2" key="1">
    <citation type="journal article" date="2023" name="Mol. Phylogenet. Evol.">
        <title>Genome-scale phylogeny and comparative genomics of the fungal order Sordariales.</title>
        <authorList>
            <person name="Hensen N."/>
            <person name="Bonometti L."/>
            <person name="Westerberg I."/>
            <person name="Brannstrom I.O."/>
            <person name="Guillou S."/>
            <person name="Cros-Aarteil S."/>
            <person name="Calhoun S."/>
            <person name="Haridas S."/>
            <person name="Kuo A."/>
            <person name="Mondo S."/>
            <person name="Pangilinan J."/>
            <person name="Riley R."/>
            <person name="LaButti K."/>
            <person name="Andreopoulos B."/>
            <person name="Lipzen A."/>
            <person name="Chen C."/>
            <person name="Yan M."/>
            <person name="Daum C."/>
            <person name="Ng V."/>
            <person name="Clum A."/>
            <person name="Steindorff A."/>
            <person name="Ohm R.A."/>
            <person name="Martin F."/>
            <person name="Silar P."/>
            <person name="Natvig D.O."/>
            <person name="Lalanne C."/>
            <person name="Gautier V."/>
            <person name="Ament-Velasquez S.L."/>
            <person name="Kruys A."/>
            <person name="Hutchinson M.I."/>
            <person name="Powell A.J."/>
            <person name="Barry K."/>
            <person name="Miller A.N."/>
            <person name="Grigoriev I.V."/>
            <person name="Debuchy R."/>
            <person name="Gladieux P."/>
            <person name="Hiltunen Thoren M."/>
            <person name="Johannesson H."/>
        </authorList>
    </citation>
    <scope>NUCLEOTIDE SEQUENCE</scope>
    <source>
        <strain evidence="2">CBS 508.74</strain>
    </source>
</reference>
<keyword evidence="1" id="KW-1133">Transmembrane helix</keyword>